<dbReference type="Pfam" id="PF13612">
    <property type="entry name" value="DDE_Tnp_1_3"/>
    <property type="match status" value="1"/>
</dbReference>
<dbReference type="InterPro" id="IPR025668">
    <property type="entry name" value="Tnp_DDE_dom"/>
</dbReference>
<evidence type="ECO:0000313" key="2">
    <source>
        <dbReference type="EMBL" id="KAA6320364.1"/>
    </source>
</evidence>
<name>A0A5J4QHQ1_9ZZZZ</name>
<comment type="caution">
    <text evidence="2">The sequence shown here is derived from an EMBL/GenBank/DDBJ whole genome shotgun (WGS) entry which is preliminary data.</text>
</comment>
<dbReference type="AlphaFoldDB" id="A0A5J4QHQ1"/>
<feature type="domain" description="Transposase DDE" evidence="1">
    <location>
        <begin position="4"/>
        <end position="80"/>
    </location>
</feature>
<organism evidence="2">
    <name type="scientific">termite gut metagenome</name>
    <dbReference type="NCBI Taxonomy" id="433724"/>
    <lineage>
        <taxon>unclassified sequences</taxon>
        <taxon>metagenomes</taxon>
        <taxon>organismal metagenomes</taxon>
    </lineage>
</organism>
<gene>
    <name evidence="2" type="ORF">EZS27_029853</name>
</gene>
<dbReference type="EMBL" id="SNRY01003611">
    <property type="protein sequence ID" value="KAA6320364.1"/>
    <property type="molecule type" value="Genomic_DNA"/>
</dbReference>
<proteinExistence type="predicted"/>
<feature type="non-terminal residue" evidence="2">
    <location>
        <position position="1"/>
    </location>
</feature>
<sequence>INFRVVCSIKGVVHSFDMTKASVHDIRYLHDLKYEISDCTLLGDKGYVSKDIQLNLFETAHIRLEVPYRSNFTHVLAKIASITALQYLNKINNRPIGRVKYALR</sequence>
<protein>
    <recommendedName>
        <fullName evidence="1">Transposase DDE domain-containing protein</fullName>
    </recommendedName>
</protein>
<evidence type="ECO:0000259" key="1">
    <source>
        <dbReference type="Pfam" id="PF13612"/>
    </source>
</evidence>
<accession>A0A5J4QHQ1</accession>
<reference evidence="2" key="1">
    <citation type="submission" date="2019-03" db="EMBL/GenBank/DDBJ databases">
        <title>Single cell metagenomics reveals metabolic interactions within the superorganism composed of flagellate Streblomastix strix and complex community of Bacteroidetes bacteria on its surface.</title>
        <authorList>
            <person name="Treitli S.C."/>
            <person name="Kolisko M."/>
            <person name="Husnik F."/>
            <person name="Keeling P."/>
            <person name="Hampl V."/>
        </authorList>
    </citation>
    <scope>NUCLEOTIDE SEQUENCE</scope>
    <source>
        <strain evidence="2">STM</strain>
    </source>
</reference>